<evidence type="ECO:0000256" key="4">
    <source>
        <dbReference type="ARBA" id="ARBA00023015"/>
    </source>
</evidence>
<evidence type="ECO:0000256" key="5">
    <source>
        <dbReference type="ARBA" id="ARBA00023159"/>
    </source>
</evidence>
<dbReference type="EMBL" id="CAXLJM020000049">
    <property type="protein sequence ID" value="CAL8112711.1"/>
    <property type="molecule type" value="Genomic_DNA"/>
</dbReference>
<dbReference type="PANTHER" id="PTHR13074:SF9">
    <property type="entry name" value="MEDIATOR OF RNA POLYMERASE II TRANSCRIPTION SUBUNIT 8"/>
    <property type="match status" value="1"/>
</dbReference>
<comment type="similarity">
    <text evidence="2 8">Belongs to the Mediator complex subunit 8 family.</text>
</comment>
<evidence type="ECO:0000313" key="10">
    <source>
        <dbReference type="EMBL" id="CAL8112711.1"/>
    </source>
</evidence>
<protein>
    <recommendedName>
        <fullName evidence="8">Mediator of RNA polymerase II transcription subunit 8</fullName>
    </recommendedName>
    <alternativeName>
        <fullName evidence="8">Mediator complex subunit 8</fullName>
    </alternativeName>
</protein>
<feature type="region of interest" description="Disordered" evidence="9">
    <location>
        <begin position="195"/>
        <end position="234"/>
    </location>
</feature>
<keyword evidence="7 8" id="KW-0539">Nucleus</keyword>
<keyword evidence="4 8" id="KW-0805">Transcription regulation</keyword>
<organism evidence="10 11">
    <name type="scientific">Orchesella dallaii</name>
    <dbReference type="NCBI Taxonomy" id="48710"/>
    <lineage>
        <taxon>Eukaryota</taxon>
        <taxon>Metazoa</taxon>
        <taxon>Ecdysozoa</taxon>
        <taxon>Arthropoda</taxon>
        <taxon>Hexapoda</taxon>
        <taxon>Collembola</taxon>
        <taxon>Entomobryomorpha</taxon>
        <taxon>Entomobryoidea</taxon>
        <taxon>Orchesellidae</taxon>
        <taxon>Orchesellinae</taxon>
        <taxon>Orchesella</taxon>
    </lineage>
</organism>
<keyword evidence="6 8" id="KW-0804">Transcription</keyword>
<gene>
    <name evidence="8" type="primary">MED8</name>
    <name evidence="10" type="ORF">ODALV1_LOCUS15747</name>
</gene>
<evidence type="ECO:0000256" key="2">
    <source>
        <dbReference type="ARBA" id="ARBA00005716"/>
    </source>
</evidence>
<accession>A0ABP1QY76</accession>
<dbReference type="Pfam" id="PF10232">
    <property type="entry name" value="Med8"/>
    <property type="match status" value="1"/>
</dbReference>
<keyword evidence="5 8" id="KW-0010">Activator</keyword>
<dbReference type="InterPro" id="IPR019364">
    <property type="entry name" value="Mediatior_Med8_fun/met"/>
</dbReference>
<evidence type="ECO:0000256" key="9">
    <source>
        <dbReference type="SAM" id="MobiDB-lite"/>
    </source>
</evidence>
<evidence type="ECO:0000256" key="8">
    <source>
        <dbReference type="RuleBase" id="RU364144"/>
    </source>
</evidence>
<proteinExistence type="inferred from homology"/>
<dbReference type="PANTHER" id="PTHR13074">
    <property type="entry name" value="MEDIATOR OF RNA POLYMERASE II TRANSCRIPTION SUBUNIT 8"/>
    <property type="match status" value="1"/>
</dbReference>
<reference evidence="10 11" key="1">
    <citation type="submission" date="2024-08" db="EMBL/GenBank/DDBJ databases">
        <authorList>
            <person name="Cucini C."/>
            <person name="Frati F."/>
        </authorList>
    </citation>
    <scope>NUCLEOTIDE SEQUENCE [LARGE SCALE GENOMIC DNA]</scope>
</reference>
<keyword evidence="11" id="KW-1185">Reference proteome</keyword>
<comment type="subcellular location">
    <subcellularLocation>
        <location evidence="1 8">Nucleus</location>
    </subcellularLocation>
</comment>
<evidence type="ECO:0000256" key="6">
    <source>
        <dbReference type="ARBA" id="ARBA00023163"/>
    </source>
</evidence>
<feature type="compositionally biased region" description="Low complexity" evidence="9">
    <location>
        <begin position="203"/>
        <end position="216"/>
    </location>
</feature>
<comment type="subunit">
    <text evidence="3 8">Component of the Mediator complex.</text>
</comment>
<sequence>MGTREEKQLEFALDLMLQRVNEMKASLSSLIMKLEHDHQNVNFPVFLDSFSVISGQMNTLMRLLRSDKVPLLKALTVLPLSLNPEHDQALLTMTEGRLNCFNHEVVPDYLRTKPVPDVENKHVAVEMRASQANQDIINKQAAQLTKMANHAIELITTARDDWEASERGGIPATFSNNDTQELVAALHTGKAFKALPGPPPVRQPATSTSAPTTQPTVKAPGPIKTNIKSAASHL</sequence>
<evidence type="ECO:0000313" key="11">
    <source>
        <dbReference type="Proteomes" id="UP001642540"/>
    </source>
</evidence>
<evidence type="ECO:0000256" key="7">
    <source>
        <dbReference type="ARBA" id="ARBA00023242"/>
    </source>
</evidence>
<comment type="caution">
    <text evidence="10">The sequence shown here is derived from an EMBL/GenBank/DDBJ whole genome shotgun (WGS) entry which is preliminary data.</text>
</comment>
<evidence type="ECO:0000256" key="3">
    <source>
        <dbReference type="ARBA" id="ARBA00011837"/>
    </source>
</evidence>
<name>A0ABP1QY76_9HEXA</name>
<comment type="function">
    <text evidence="8">Component of the Mediator complex, a coactivator involved in the regulated transcription of nearly all RNA polymerase II-dependent genes. Mediator functions as a bridge to convey information from gene-specific regulatory proteins to the basal RNA polymerase II transcription machinery. Mediator is recruited to promoters by direct interactions with regulatory proteins and serves as a scaffold for the assembly of a functional preinitiation complex with RNA polymerase II and the general transcription factors.</text>
</comment>
<evidence type="ECO:0000256" key="1">
    <source>
        <dbReference type="ARBA" id="ARBA00004123"/>
    </source>
</evidence>
<dbReference type="Proteomes" id="UP001642540">
    <property type="component" value="Unassembled WGS sequence"/>
</dbReference>